<organism evidence="1">
    <name type="scientific">marine sediment metagenome</name>
    <dbReference type="NCBI Taxonomy" id="412755"/>
    <lineage>
        <taxon>unclassified sequences</taxon>
        <taxon>metagenomes</taxon>
        <taxon>ecological metagenomes</taxon>
    </lineage>
</organism>
<name>A0A0F9DWW3_9ZZZZ</name>
<reference evidence="1" key="1">
    <citation type="journal article" date="2015" name="Nature">
        <title>Complex archaea that bridge the gap between prokaryotes and eukaryotes.</title>
        <authorList>
            <person name="Spang A."/>
            <person name="Saw J.H."/>
            <person name="Jorgensen S.L."/>
            <person name="Zaremba-Niedzwiedzka K."/>
            <person name="Martijn J."/>
            <person name="Lind A.E."/>
            <person name="van Eijk R."/>
            <person name="Schleper C."/>
            <person name="Guy L."/>
            <person name="Ettema T.J."/>
        </authorList>
    </citation>
    <scope>NUCLEOTIDE SEQUENCE</scope>
</reference>
<proteinExistence type="predicted"/>
<dbReference type="EMBL" id="LAZR01039712">
    <property type="protein sequence ID" value="KKL16318.1"/>
    <property type="molecule type" value="Genomic_DNA"/>
</dbReference>
<comment type="caution">
    <text evidence="1">The sequence shown here is derived from an EMBL/GenBank/DDBJ whole genome shotgun (WGS) entry which is preliminary data.</text>
</comment>
<gene>
    <name evidence="1" type="ORF">LCGC14_2496780</name>
</gene>
<accession>A0A0F9DWW3</accession>
<dbReference type="AlphaFoldDB" id="A0A0F9DWW3"/>
<evidence type="ECO:0000313" key="1">
    <source>
        <dbReference type="EMBL" id="KKL16318.1"/>
    </source>
</evidence>
<protein>
    <submittedName>
        <fullName evidence="1">Uncharacterized protein</fullName>
    </submittedName>
</protein>
<sequence>MNISRNKLLIISFLLIWFVGLTILLDYNDNRNFREDQGHSDFFNLEVESKYITKITKK</sequence>